<organism evidence="1 2">
    <name type="scientific">Roseicella aquatilis</name>
    <dbReference type="NCBI Taxonomy" id="2527868"/>
    <lineage>
        <taxon>Bacteria</taxon>
        <taxon>Pseudomonadati</taxon>
        <taxon>Pseudomonadota</taxon>
        <taxon>Alphaproteobacteria</taxon>
        <taxon>Acetobacterales</taxon>
        <taxon>Roseomonadaceae</taxon>
        <taxon>Roseicella</taxon>
    </lineage>
</organism>
<dbReference type="EMBL" id="SKBM01000013">
    <property type="protein sequence ID" value="TCZ59887.1"/>
    <property type="molecule type" value="Genomic_DNA"/>
</dbReference>
<keyword evidence="2" id="KW-1185">Reference proteome</keyword>
<comment type="caution">
    <text evidence="1">The sequence shown here is derived from an EMBL/GenBank/DDBJ whole genome shotgun (WGS) entry which is preliminary data.</text>
</comment>
<proteinExistence type="predicted"/>
<reference evidence="1 2" key="1">
    <citation type="submission" date="2019-03" db="EMBL/GenBank/DDBJ databases">
        <title>Paracraurococcus aquatilis NE82 genome sequence.</title>
        <authorList>
            <person name="Zhao Y."/>
            <person name="Du Z."/>
        </authorList>
    </citation>
    <scope>NUCLEOTIDE SEQUENCE [LARGE SCALE GENOMIC DNA]</scope>
    <source>
        <strain evidence="1 2">NE82</strain>
    </source>
</reference>
<gene>
    <name evidence="1" type="ORF">EXY23_14925</name>
</gene>
<name>A0A4V6P5Z7_9PROT</name>
<protein>
    <submittedName>
        <fullName evidence="1">Uncharacterized protein</fullName>
    </submittedName>
</protein>
<dbReference type="AlphaFoldDB" id="A0A4V6P5Z7"/>
<sequence>MLVYGDWVRRADPREVLDGLARRIAALAALPAGIARHAVLAGLLIEAGELAQGIADAEAAERELDEDSPAQETAMALLLGCAGALRASWTGGFAAGALPTLPRFPALPARIEARLAEGFAFYALYPETYALAAAASGLPPTTRVVGLRSIGAPLAAMVAAALGAAPPATLRPRGHPFRREVALGPGLAARLAPAAQRSPVHASGPPGSPAICPGTPVAVVDEGPGLSGSSFGAVADWLEERGQPPGRIAFFPSHGGAPGPQASPRHRARWDGAARHWCGFEDAILPRLPAWVAELTGPAEGPPEDIAGGAWRARLLPESAWPPVNAMLERRKYLLPAGGRTWLLKFAGLGAEGERKAARAAALAEAGLAPPVAGWRHGFSVQPWLAEARPLEPGALPRERLAAPVAQYLEFRARAFPAEAGRGASPADLHAMARHNAAEALGEDAAGWFSRWTPGDLARLDRLARPVETDNRMQAWEWLRLPDGRLLKADAVDHHAAHDLVGCQDIAWDVAGAVVELGLDPLPMAEPALLALLLPCYCAFQLGAWSMAADSAPDAAEAGRCRAAARRYAQRLQEEMAR</sequence>
<accession>A0A4V6P5Z7</accession>
<evidence type="ECO:0000313" key="2">
    <source>
        <dbReference type="Proteomes" id="UP000295023"/>
    </source>
</evidence>
<evidence type="ECO:0000313" key="1">
    <source>
        <dbReference type="EMBL" id="TCZ59887.1"/>
    </source>
</evidence>
<dbReference type="OrthoDB" id="7592571at2"/>
<dbReference type="RefSeq" id="WP_132290718.1">
    <property type="nucleotide sequence ID" value="NZ_SKBM01000013.1"/>
</dbReference>
<dbReference type="Proteomes" id="UP000295023">
    <property type="component" value="Unassembled WGS sequence"/>
</dbReference>